<dbReference type="PROSITE" id="PS51257">
    <property type="entry name" value="PROKAR_LIPOPROTEIN"/>
    <property type="match status" value="1"/>
</dbReference>
<sequence length="182" mass="19687">MNRVHGNSFSLLAATIGCLLLIVSDRGVAAAFPPEGSPSSPSVPAPIFELSDQDKAYYNNLIKLKKEILTEKLEVEKWELQKKMGYSGPAMRHFSQKKTGPPMDRLTVRAVSGHHAVVFFRGLDRVVSVGDVLGTLEIRGIGAKSVTVRNTKTGRIETFALSGGDVSQVQGRHKPFGTGAIK</sequence>
<reference evidence="1 2" key="1">
    <citation type="journal article" date="2012" name="J. Bacteriol.">
        <title>Complete Genome Sequence of Leptospirillum ferrooxidans Strain C2-3, Isolated from a Fresh Volcanic Ash Deposit on the Island of Miyake, Japan.</title>
        <authorList>
            <person name="Fujimura R."/>
            <person name="Sato Y."/>
            <person name="Nishizawa T."/>
            <person name="Oshima K."/>
            <person name="Kim S.-W."/>
            <person name="Hattori M."/>
            <person name="Kamijo T."/>
            <person name="Ohta H."/>
        </authorList>
    </citation>
    <scope>NUCLEOTIDE SEQUENCE [LARGE SCALE GENOMIC DNA]</scope>
    <source>
        <strain evidence="1 2">C2-3</strain>
    </source>
</reference>
<dbReference type="KEGG" id="lfc:LFE_0500"/>
<accession>I0ILR9</accession>
<dbReference type="AlphaFoldDB" id="I0ILR9"/>
<evidence type="ECO:0000313" key="2">
    <source>
        <dbReference type="Proteomes" id="UP000007382"/>
    </source>
</evidence>
<reference evidence="2" key="2">
    <citation type="submission" date="2012-03" db="EMBL/GenBank/DDBJ databases">
        <title>The complete genome sequence of the pioneer microbe on fresh volcanic deposit, Leptospirillum ferrooxidans strain C2-3.</title>
        <authorList>
            <person name="Fujimura R."/>
            <person name="Sato Y."/>
            <person name="Nishizawa T."/>
            <person name="Nanba K."/>
            <person name="Oshima K."/>
            <person name="Hattori M."/>
            <person name="Kamijo T."/>
            <person name="Ohta H."/>
        </authorList>
    </citation>
    <scope>NUCLEOTIDE SEQUENCE [LARGE SCALE GENOMIC DNA]</scope>
    <source>
        <strain evidence="2">C2-3</strain>
    </source>
</reference>
<organism evidence="1 2">
    <name type="scientific">Leptospirillum ferrooxidans (strain C2-3)</name>
    <dbReference type="NCBI Taxonomy" id="1162668"/>
    <lineage>
        <taxon>Bacteria</taxon>
        <taxon>Pseudomonadati</taxon>
        <taxon>Nitrospirota</taxon>
        <taxon>Nitrospiria</taxon>
        <taxon>Nitrospirales</taxon>
        <taxon>Nitrospiraceae</taxon>
        <taxon>Leptospirillum</taxon>
    </lineage>
</organism>
<proteinExistence type="predicted"/>
<keyword evidence="2" id="KW-1185">Reference proteome</keyword>
<dbReference type="STRING" id="1162668.LFE_0500"/>
<protein>
    <recommendedName>
        <fullName evidence="3">Type IV pilus biogenesis protein PilP</fullName>
    </recommendedName>
</protein>
<dbReference type="PATRIC" id="fig|1162668.3.peg.591"/>
<evidence type="ECO:0008006" key="3">
    <source>
        <dbReference type="Google" id="ProtNLM"/>
    </source>
</evidence>
<dbReference type="EMBL" id="AP012342">
    <property type="protein sequence ID" value="BAM06218.1"/>
    <property type="molecule type" value="Genomic_DNA"/>
</dbReference>
<evidence type="ECO:0000313" key="1">
    <source>
        <dbReference type="EMBL" id="BAM06218.1"/>
    </source>
</evidence>
<dbReference type="RefSeq" id="WP_014448711.1">
    <property type="nucleotide sequence ID" value="NC_017094.1"/>
</dbReference>
<dbReference type="Proteomes" id="UP000007382">
    <property type="component" value="Chromosome"/>
</dbReference>
<name>I0ILR9_LEPFC</name>
<dbReference type="HOGENOM" id="CLU_1480303_0_0_0"/>
<gene>
    <name evidence="1" type="ordered locus">LFE_0500</name>
</gene>